<name>A0A5A7N4Q4_9PROT</name>
<evidence type="ECO:0000313" key="1">
    <source>
        <dbReference type="EMBL" id="GER03231.1"/>
    </source>
</evidence>
<dbReference type="AlphaFoldDB" id="A0A5A7N4Q4"/>
<comment type="caution">
    <text evidence="1">The sequence shown here is derived from an EMBL/GenBank/DDBJ whole genome shotgun (WGS) entry which is preliminary data.</text>
</comment>
<evidence type="ECO:0000313" key="2">
    <source>
        <dbReference type="Proteomes" id="UP000324996"/>
    </source>
</evidence>
<proteinExistence type="predicted"/>
<organism evidence="1 2">
    <name type="scientific">Iodidimonas nitroreducens</name>
    <dbReference type="NCBI Taxonomy" id="1236968"/>
    <lineage>
        <taxon>Bacteria</taxon>
        <taxon>Pseudomonadati</taxon>
        <taxon>Pseudomonadota</taxon>
        <taxon>Alphaproteobacteria</taxon>
        <taxon>Iodidimonadales</taxon>
        <taxon>Iodidimonadaceae</taxon>
        <taxon>Iodidimonas</taxon>
    </lineage>
</organism>
<accession>A0A5A7N4Q4</accession>
<sequence>MADHEGSGQDPVPTSVASILAGPGLIRQPAVIADHLDGVVQEIVTSLEAVANCPSPAFDLPQGLDDAMRLARFCEALGAMGPPIMADYAAQYAAISRAQRFPPDAHEALFMERAMVLIDYFVELAQVHGVAFASRVGQIPPPVVEKTLSSLRFGLLRARDDAWAAILRS</sequence>
<protein>
    <submittedName>
        <fullName evidence="1">Uncharacterized protein</fullName>
    </submittedName>
</protein>
<keyword evidence="2" id="KW-1185">Reference proteome</keyword>
<reference evidence="1 2" key="1">
    <citation type="submission" date="2019-09" db="EMBL/GenBank/DDBJ databases">
        <title>NBRP : Genome information of microbial organism related human and environment.</title>
        <authorList>
            <person name="Hattori M."/>
            <person name="Oshima K."/>
            <person name="Inaba H."/>
            <person name="Suda W."/>
            <person name="Sakamoto M."/>
            <person name="Iino T."/>
            <person name="Kitahara M."/>
            <person name="Oshida Y."/>
            <person name="Iida T."/>
            <person name="Kudo T."/>
            <person name="Itoh T."/>
            <person name="Ohkuma M."/>
        </authorList>
    </citation>
    <scope>NUCLEOTIDE SEQUENCE [LARGE SCALE GENOMIC DNA]</scope>
    <source>
        <strain evidence="1 2">Q-1</strain>
    </source>
</reference>
<gene>
    <name evidence="1" type="ORF">JCM17846_09130</name>
</gene>
<dbReference type="RefSeq" id="WP_042083278.1">
    <property type="nucleotide sequence ID" value="NZ_BKCN01000003.1"/>
</dbReference>
<dbReference type="Proteomes" id="UP000324996">
    <property type="component" value="Unassembled WGS sequence"/>
</dbReference>
<dbReference type="EMBL" id="BKCN01000003">
    <property type="protein sequence ID" value="GER03231.1"/>
    <property type="molecule type" value="Genomic_DNA"/>
</dbReference>